<evidence type="ECO:0000256" key="8">
    <source>
        <dbReference type="ARBA" id="ARBA00023136"/>
    </source>
</evidence>
<keyword evidence="8 9" id="KW-0472">Membrane</keyword>
<feature type="transmembrane region" description="Helical" evidence="9">
    <location>
        <begin position="59"/>
        <end position="76"/>
    </location>
</feature>
<feature type="transmembrane region" description="Helical" evidence="9">
    <location>
        <begin position="128"/>
        <end position="151"/>
    </location>
</feature>
<dbReference type="InterPro" id="IPR013014">
    <property type="entry name" value="PTS_EIIC_2"/>
</dbReference>
<evidence type="ECO:0000256" key="5">
    <source>
        <dbReference type="ARBA" id="ARBA00022683"/>
    </source>
</evidence>
<dbReference type="GeneID" id="23115643"/>
<evidence type="ECO:0000256" key="4">
    <source>
        <dbReference type="ARBA" id="ARBA00022597"/>
    </source>
</evidence>
<evidence type="ECO:0000256" key="2">
    <source>
        <dbReference type="ARBA" id="ARBA00022448"/>
    </source>
</evidence>
<evidence type="ECO:0000256" key="3">
    <source>
        <dbReference type="ARBA" id="ARBA00022475"/>
    </source>
</evidence>
<gene>
    <name evidence="11" type="ORF">DWW02_01070</name>
</gene>
<feature type="transmembrane region" description="Helical" evidence="9">
    <location>
        <begin position="272"/>
        <end position="292"/>
    </location>
</feature>
<dbReference type="GO" id="GO:0005351">
    <property type="term" value="F:carbohydrate:proton symporter activity"/>
    <property type="evidence" value="ECO:0007669"/>
    <property type="project" value="InterPro"/>
</dbReference>
<evidence type="ECO:0000256" key="6">
    <source>
        <dbReference type="ARBA" id="ARBA00022692"/>
    </source>
</evidence>
<keyword evidence="3" id="KW-1003">Cell membrane</keyword>
<evidence type="ECO:0000313" key="12">
    <source>
        <dbReference type="Proteomes" id="UP000284543"/>
    </source>
</evidence>
<evidence type="ECO:0000256" key="9">
    <source>
        <dbReference type="SAM" id="Phobius"/>
    </source>
</evidence>
<dbReference type="PROSITE" id="PS51104">
    <property type="entry name" value="PTS_EIIC_TYPE_2"/>
    <property type="match status" value="1"/>
</dbReference>
<feature type="transmembrane region" description="Helical" evidence="9">
    <location>
        <begin position="12"/>
        <end position="38"/>
    </location>
</feature>
<dbReference type="EMBL" id="QRZM01000001">
    <property type="protein sequence ID" value="RGV78360.1"/>
    <property type="molecule type" value="Genomic_DNA"/>
</dbReference>
<dbReference type="AlphaFoldDB" id="A0A412ZDP9"/>
<protein>
    <submittedName>
        <fullName evidence="11">PTS fructose transporter subunit IIC</fullName>
    </submittedName>
</protein>
<evidence type="ECO:0000256" key="1">
    <source>
        <dbReference type="ARBA" id="ARBA00004429"/>
    </source>
</evidence>
<accession>A0A412ZDP9</accession>
<dbReference type="InterPro" id="IPR006327">
    <property type="entry name" value="PTS_IIC_fruc"/>
</dbReference>
<dbReference type="GO" id="GO:0008982">
    <property type="term" value="F:protein-N(PI)-phosphohistidine-sugar phosphotransferase activity"/>
    <property type="evidence" value="ECO:0007669"/>
    <property type="project" value="InterPro"/>
</dbReference>
<dbReference type="GO" id="GO:0090563">
    <property type="term" value="F:protein-phosphocysteine-sugar phosphotransferase activity"/>
    <property type="evidence" value="ECO:0007669"/>
    <property type="project" value="TreeGrafter"/>
</dbReference>
<keyword evidence="2" id="KW-0813">Transport</keyword>
<dbReference type="PANTHER" id="PTHR30505">
    <property type="entry name" value="FRUCTOSE-LIKE PERMEASE"/>
    <property type="match status" value="1"/>
</dbReference>
<comment type="caution">
    <text evidence="11">The sequence shown here is derived from an EMBL/GenBank/DDBJ whole genome shotgun (WGS) entry which is preliminary data.</text>
</comment>
<name>A0A412ZDP9_9FIRM</name>
<dbReference type="RefSeq" id="WP_002577313.1">
    <property type="nucleotide sequence ID" value="NZ_BAABXO010000003.1"/>
</dbReference>
<feature type="transmembrane region" description="Helical" evidence="9">
    <location>
        <begin position="96"/>
        <end position="116"/>
    </location>
</feature>
<evidence type="ECO:0000313" key="11">
    <source>
        <dbReference type="EMBL" id="RGV78360.1"/>
    </source>
</evidence>
<keyword evidence="6 9" id="KW-0812">Transmembrane</keyword>
<proteinExistence type="predicted"/>
<evidence type="ECO:0000256" key="7">
    <source>
        <dbReference type="ARBA" id="ARBA00022989"/>
    </source>
</evidence>
<dbReference type="Proteomes" id="UP000284543">
    <property type="component" value="Unassembled WGS sequence"/>
</dbReference>
<comment type="subcellular location">
    <subcellularLocation>
        <location evidence="1">Cell inner membrane</location>
        <topology evidence="1">Multi-pass membrane protein</topology>
    </subcellularLocation>
</comment>
<keyword evidence="5" id="KW-0598">Phosphotransferase system</keyword>
<dbReference type="GO" id="GO:0005886">
    <property type="term" value="C:plasma membrane"/>
    <property type="evidence" value="ECO:0007669"/>
    <property type="project" value="UniProtKB-SubCell"/>
</dbReference>
<feature type="domain" description="PTS EIIC type-2" evidence="10">
    <location>
        <begin position="9"/>
        <end position="331"/>
    </location>
</feature>
<dbReference type="NCBIfam" id="TIGR01427">
    <property type="entry name" value="PTS_IIC_fructo"/>
    <property type="match status" value="1"/>
</dbReference>
<feature type="transmembrane region" description="Helical" evidence="9">
    <location>
        <begin position="214"/>
        <end position="233"/>
    </location>
</feature>
<dbReference type="GO" id="GO:0009401">
    <property type="term" value="P:phosphoenolpyruvate-dependent sugar phosphotransferase system"/>
    <property type="evidence" value="ECO:0007669"/>
    <property type="project" value="UniProtKB-KW"/>
</dbReference>
<dbReference type="InterPro" id="IPR050864">
    <property type="entry name" value="Bacterial_PTS_Sugar_Transport"/>
</dbReference>
<reference evidence="11 12" key="1">
    <citation type="submission" date="2018-08" db="EMBL/GenBank/DDBJ databases">
        <title>A genome reference for cultivated species of the human gut microbiota.</title>
        <authorList>
            <person name="Zou Y."/>
            <person name="Xue W."/>
            <person name="Luo G."/>
        </authorList>
    </citation>
    <scope>NUCLEOTIDE SEQUENCE [LARGE SCALE GENOMIC DNA]</scope>
    <source>
        <strain evidence="11 12">AF14-18</strain>
    </source>
</reference>
<dbReference type="PANTHER" id="PTHR30505:SF0">
    <property type="entry name" value="FRUCTOSE-LIKE PTS SYSTEM EIIBC COMPONENT-RELATED"/>
    <property type="match status" value="1"/>
</dbReference>
<organism evidence="11 12">
    <name type="scientific">Enterocloster bolteae</name>
    <dbReference type="NCBI Taxonomy" id="208479"/>
    <lineage>
        <taxon>Bacteria</taxon>
        <taxon>Bacillati</taxon>
        <taxon>Bacillota</taxon>
        <taxon>Clostridia</taxon>
        <taxon>Lachnospirales</taxon>
        <taxon>Lachnospiraceae</taxon>
        <taxon>Enterocloster</taxon>
    </lineage>
</organism>
<evidence type="ECO:0000259" key="10">
    <source>
        <dbReference type="PROSITE" id="PS51104"/>
    </source>
</evidence>
<sequence length="362" mass="37950">MGGLKLSEIKKHVMTGISFMIPIVVGAGLCMALGTAIGGTKVSEAEGTLIWYIWRTGKIGMGFVVPVITAAIAYSIADRPAIAPGLILGSIASEIYTGFIGGIIAAFLVGYTVLFLKKYLKVPKTMQGLVPVLILPFLTTLICGALMFAVIGKPVAFVINALQNWLIGLQGGSKFILGAIVGGMCGVDFGGPIGKTASLFANGLLVDGIYGPEAVKLVTCMIPPVGVTLSYILTRNKYTKAEKEAVKAAFPMGICMITEGVIPLAMNDPLRVIGSSVIATSIAGGLTMVLGIENYVTAGGWFIIPLSNKPMMMAAMVALGGVIMGVILSLWKKVVTEDDSMDFGMEQENGESTTEGMTFENF</sequence>
<keyword evidence="4" id="KW-0762">Sugar transport</keyword>
<keyword evidence="7 9" id="KW-1133">Transmembrane helix</keyword>
<feature type="transmembrane region" description="Helical" evidence="9">
    <location>
        <begin position="313"/>
        <end position="331"/>
    </location>
</feature>